<evidence type="ECO:0000313" key="4">
    <source>
        <dbReference type="Proteomes" id="UP000558192"/>
    </source>
</evidence>
<gene>
    <name evidence="3" type="ORF">GGQ97_001504</name>
</gene>
<keyword evidence="4" id="KW-1185">Reference proteome</keyword>
<dbReference type="Pfam" id="PF17963">
    <property type="entry name" value="Big_9"/>
    <property type="match status" value="1"/>
</dbReference>
<evidence type="ECO:0000259" key="2">
    <source>
        <dbReference type="PROSITE" id="PS50268"/>
    </source>
</evidence>
<dbReference type="PROSITE" id="PS50268">
    <property type="entry name" value="CADHERIN_2"/>
    <property type="match status" value="1"/>
</dbReference>
<dbReference type="NCBIfam" id="TIGR01965">
    <property type="entry name" value="VCBS_repeat"/>
    <property type="match status" value="6"/>
</dbReference>
<dbReference type="Gene3D" id="2.60.40.10">
    <property type="entry name" value="Immunoglobulins"/>
    <property type="match status" value="3"/>
</dbReference>
<dbReference type="InterPro" id="IPR002126">
    <property type="entry name" value="Cadherin-like_dom"/>
</dbReference>
<dbReference type="PANTHER" id="PTHR14139:SF2">
    <property type="entry name" value="CALSYNTENIN-1"/>
    <property type="match status" value="1"/>
</dbReference>
<feature type="compositionally biased region" description="Basic and acidic residues" evidence="1">
    <location>
        <begin position="92"/>
        <end position="102"/>
    </location>
</feature>
<dbReference type="NCBIfam" id="NF012211">
    <property type="entry name" value="tand_rpt_95"/>
    <property type="match status" value="2"/>
</dbReference>
<dbReference type="RefSeq" id="WP_168068437.1">
    <property type="nucleotide sequence ID" value="NZ_JAATJC010000001.1"/>
</dbReference>
<dbReference type="Proteomes" id="UP000558192">
    <property type="component" value="Unassembled WGS sequence"/>
</dbReference>
<dbReference type="InterPro" id="IPR013783">
    <property type="entry name" value="Ig-like_fold"/>
</dbReference>
<proteinExistence type="predicted"/>
<dbReference type="Pfam" id="PF17803">
    <property type="entry name" value="Cadherin_4"/>
    <property type="match status" value="4"/>
</dbReference>
<feature type="region of interest" description="Disordered" evidence="1">
    <location>
        <begin position="1"/>
        <end position="25"/>
    </location>
</feature>
<dbReference type="InterPro" id="IPR040853">
    <property type="entry name" value="RapA2_cadherin-like"/>
</dbReference>
<evidence type="ECO:0000256" key="1">
    <source>
        <dbReference type="SAM" id="MobiDB-lite"/>
    </source>
</evidence>
<organism evidence="3 4">
    <name type="scientific">Sphingomonas kaistensis</name>
    <dbReference type="NCBI Taxonomy" id="298708"/>
    <lineage>
        <taxon>Bacteria</taxon>
        <taxon>Pseudomonadati</taxon>
        <taxon>Pseudomonadota</taxon>
        <taxon>Alphaproteobacteria</taxon>
        <taxon>Sphingomonadales</taxon>
        <taxon>Sphingomonadaceae</taxon>
        <taxon>Sphingomonas</taxon>
    </lineage>
</organism>
<name>A0A7X5Y902_9SPHN</name>
<dbReference type="InterPro" id="IPR010221">
    <property type="entry name" value="VCBS_dom"/>
</dbReference>
<protein>
    <submittedName>
        <fullName evidence="3">VCBS repeat-containing protein</fullName>
    </submittedName>
</protein>
<feature type="region of interest" description="Disordered" evidence="1">
    <location>
        <begin position="76"/>
        <end position="131"/>
    </location>
</feature>
<comment type="caution">
    <text evidence="3">The sequence shown here is derived from an EMBL/GenBank/DDBJ whole genome shotgun (WGS) entry which is preliminary data.</text>
</comment>
<accession>A0A7X5Y902</accession>
<feature type="domain" description="Cadherin" evidence="2">
    <location>
        <begin position="294"/>
        <end position="384"/>
    </location>
</feature>
<dbReference type="GO" id="GO:0007156">
    <property type="term" value="P:homophilic cell adhesion via plasma membrane adhesion molecules"/>
    <property type="evidence" value="ECO:0007669"/>
    <property type="project" value="InterPro"/>
</dbReference>
<dbReference type="AlphaFoldDB" id="A0A7X5Y902"/>
<dbReference type="GO" id="GO:0005509">
    <property type="term" value="F:calcium ion binding"/>
    <property type="evidence" value="ECO:0007669"/>
    <property type="project" value="InterPro"/>
</dbReference>
<dbReference type="GO" id="GO:0016020">
    <property type="term" value="C:membrane"/>
    <property type="evidence" value="ECO:0007669"/>
    <property type="project" value="InterPro"/>
</dbReference>
<sequence>MSDGAAQNGGTQAATTGEAAAAAGAAVAATAAAAPVAAQAVPGVPAPAAAVPAVAAGAVSAAAAVPAAVAAAQQPAPEADCKPVKKKAHHHDQKDADEDHARASTSDEDQNLSQPADGCVLPQTGAQAAPAEAAPAAAPAYEESGGGISSGLLIGAGVLAAVGVGVLALAKGDDEDKNAPPVAVADTGAVNEGATLSGSVATNDSDPNGDPLTYTLTGTAPAGLTLNSNGSYTFDANNAAYNALAAGATQVVTANYSVSDGRGGTATSTLTITVTGTNDAPVATNDTAAATEGGAVVTGNLSTNDSDPDTGATRTYTLAAPVAGLTLNANGTFSFDPTNAAYNSLAQGQTQVVTANVNISDGAGGTTTSTLAITVTGTNDAPVAVADVNAGVEGAGNLTGSVATNDSDPDQGATLTYTLNAPVAGLALNANGTYTFDLNNAAYSDLAAGQTRAVVATYTVTDDKGATSTSTLTITVTGANGAPVAVADTAAVNEGAVLNGSVASNDSDPDGDSLTFALTGTAPAGFVLNANGTYTFDANNAAYNGLAAGATQVLAIPYSVSDGKGGTASSTLTITVTGTNDAPVAVAATAAATEGQTPPITGTLTATDPDSGVAAPTFTLNAPVAGLTLNADGTYSFDPTNPAYNSLAQGQTQAVVANFTVTDASGATSTSTLTITVAGTNDAPVAVADVNAGLEDTTISGNVGTNDSDPDQGATLTYSVVGTPPAGFVLNANGTYTLDTTNAAYQNLTAGQVQNVVVNYQVSDGLGGTATSTLTITVTGVVETANLDVDGDNNLNTRQVFDGGATDYNFTDDDDVANTVVINNFGADDYITFDAPFNGAGRVAFANIDFDGDGIANDIAITTNKGGVVSDIILRNAISDAAAGGVISDEAGAEAAIGAGFDNFRTTTQSVVPTAASLDVDNDNNVTSIYTLPVAANTGSFAYTDDFAIANTVLVRDFGADDTLTFNTSIGNVSFGSGDFDGDGVADDLRIATNNGGVVSDIILANAVAPDTVVFNEATAEAAVGNGADNFLFNGTVVTPPTQPVGNTTANLDIDNDGNLLSARVFDASTDGFRFTDDADVANTVVILNLGTNDRIILETGNLYSFTNSALDADGLANDLIVTLNKGGVVSEITIKDAVDPNAFVSNEAQAEAALGGIDYFQFA</sequence>
<dbReference type="PANTHER" id="PTHR14139">
    <property type="entry name" value="CALSYNTENIN"/>
    <property type="match status" value="1"/>
</dbReference>
<reference evidence="3 4" key="1">
    <citation type="submission" date="2020-03" db="EMBL/GenBank/DDBJ databases">
        <title>Genomic Encyclopedia of Type Strains, Phase IV (KMG-IV): sequencing the most valuable type-strain genomes for metagenomic binning, comparative biology and taxonomic classification.</title>
        <authorList>
            <person name="Goeker M."/>
        </authorList>
    </citation>
    <scope>NUCLEOTIDE SEQUENCE [LARGE SCALE GENOMIC DNA]</scope>
    <source>
        <strain evidence="3 4">DSM 16846</strain>
    </source>
</reference>
<evidence type="ECO:0000313" key="3">
    <source>
        <dbReference type="EMBL" id="NJC05711.1"/>
    </source>
</evidence>
<dbReference type="EMBL" id="JAATJC010000001">
    <property type="protein sequence ID" value="NJC05711.1"/>
    <property type="molecule type" value="Genomic_DNA"/>
</dbReference>